<evidence type="ECO:0000259" key="1">
    <source>
        <dbReference type="Pfam" id="PF13577"/>
    </source>
</evidence>
<organism evidence="2 3">
    <name type="scientific">Bombardia bombarda</name>
    <dbReference type="NCBI Taxonomy" id="252184"/>
    <lineage>
        <taxon>Eukaryota</taxon>
        <taxon>Fungi</taxon>
        <taxon>Dikarya</taxon>
        <taxon>Ascomycota</taxon>
        <taxon>Pezizomycotina</taxon>
        <taxon>Sordariomycetes</taxon>
        <taxon>Sordariomycetidae</taxon>
        <taxon>Sordariales</taxon>
        <taxon>Lasiosphaeriaceae</taxon>
        <taxon>Bombardia</taxon>
    </lineage>
</organism>
<reference evidence="2" key="1">
    <citation type="submission" date="2023-06" db="EMBL/GenBank/DDBJ databases">
        <title>Genome-scale phylogeny and comparative genomics of the fungal order Sordariales.</title>
        <authorList>
            <consortium name="Lawrence Berkeley National Laboratory"/>
            <person name="Hensen N."/>
            <person name="Bonometti L."/>
            <person name="Westerberg I."/>
            <person name="Brannstrom I.O."/>
            <person name="Guillou S."/>
            <person name="Cros-Aarteil S."/>
            <person name="Calhoun S."/>
            <person name="Haridas S."/>
            <person name="Kuo A."/>
            <person name="Mondo S."/>
            <person name="Pangilinan J."/>
            <person name="Riley R."/>
            <person name="LaButti K."/>
            <person name="Andreopoulos B."/>
            <person name="Lipzen A."/>
            <person name="Chen C."/>
            <person name="Yanf M."/>
            <person name="Daum C."/>
            <person name="Ng V."/>
            <person name="Clum A."/>
            <person name="Steindorff A."/>
            <person name="Ohm R."/>
            <person name="Martin F."/>
            <person name="Silar P."/>
            <person name="Natvig D."/>
            <person name="Lalanne C."/>
            <person name="Gautier V."/>
            <person name="Ament-velasquez S.L."/>
            <person name="Kruys A."/>
            <person name="Hutchinson M.I."/>
            <person name="Powell A.J."/>
            <person name="Barry K."/>
            <person name="Miller A.N."/>
            <person name="Grigoriev I.V."/>
            <person name="Debuchy R."/>
            <person name="Gladieux P."/>
            <person name="Thoren M.H."/>
            <person name="Johannesson H."/>
        </authorList>
    </citation>
    <scope>NUCLEOTIDE SEQUENCE</scope>
    <source>
        <strain evidence="2">SMH3391-2</strain>
    </source>
</reference>
<evidence type="ECO:0000313" key="2">
    <source>
        <dbReference type="EMBL" id="KAK0614861.1"/>
    </source>
</evidence>
<keyword evidence="3" id="KW-1185">Reference proteome</keyword>
<dbReference type="AlphaFoldDB" id="A0AA39WG99"/>
<feature type="domain" description="SnoaL-like" evidence="1">
    <location>
        <begin position="16"/>
        <end position="144"/>
    </location>
</feature>
<dbReference type="InterPro" id="IPR032710">
    <property type="entry name" value="NTF2-like_dom_sf"/>
</dbReference>
<sequence length="161" mass="17606">MASAPLTLPAKLNPPLTGRDAIVDAVHRCLAGLDAADQGLWESGWHPEGTMEINGNVMRGRKELHDKCFATISKLDTTHFMTNVRVTLTDDAGTKAAMTATVLAQHYREGKGLAPGEPRILAGNLYGLNLEKDPADDLWKIKDWVLKSTWGEGDWQILMGN</sequence>
<evidence type="ECO:0000313" key="3">
    <source>
        <dbReference type="Proteomes" id="UP001174934"/>
    </source>
</evidence>
<dbReference type="Gene3D" id="3.10.450.50">
    <property type="match status" value="1"/>
</dbReference>
<dbReference type="Proteomes" id="UP001174934">
    <property type="component" value="Unassembled WGS sequence"/>
</dbReference>
<proteinExistence type="predicted"/>
<dbReference type="EMBL" id="JAULSR010000007">
    <property type="protein sequence ID" value="KAK0614861.1"/>
    <property type="molecule type" value="Genomic_DNA"/>
</dbReference>
<protein>
    <recommendedName>
        <fullName evidence="1">SnoaL-like domain-containing protein</fullName>
    </recommendedName>
</protein>
<dbReference type="InterPro" id="IPR037401">
    <property type="entry name" value="SnoaL-like"/>
</dbReference>
<accession>A0AA39WG99</accession>
<name>A0AA39WG99_9PEZI</name>
<gene>
    <name evidence="2" type="ORF">B0T17DRAFT_540359</name>
</gene>
<comment type="caution">
    <text evidence="2">The sequence shown here is derived from an EMBL/GenBank/DDBJ whole genome shotgun (WGS) entry which is preliminary data.</text>
</comment>
<dbReference type="SUPFAM" id="SSF54427">
    <property type="entry name" value="NTF2-like"/>
    <property type="match status" value="1"/>
</dbReference>
<dbReference type="Pfam" id="PF13577">
    <property type="entry name" value="SnoaL_4"/>
    <property type="match status" value="1"/>
</dbReference>